<dbReference type="Pfam" id="PF22942">
    <property type="entry name" value="DUF7025"/>
    <property type="match status" value="1"/>
</dbReference>
<feature type="region of interest" description="Disordered" evidence="1">
    <location>
        <begin position="966"/>
        <end position="1009"/>
    </location>
</feature>
<name>A0ABR1SIG3_9PEZI</name>
<dbReference type="SMART" id="SM00382">
    <property type="entry name" value="AAA"/>
    <property type="match status" value="1"/>
</dbReference>
<sequence>MAEDATNGSGPVSQTPLSEEALANLQQGLAAEDQPGSTNVVSERYLKLHEAHNKLHELHNDTNERLNQFERRLKKVESSRSRSRSSRASTVSDRSDLEDDYRLGYEENTIPEVRDSNFELFKNRFGDEDGKNCVEALIAGSNLDEQIRQELGRRDPDSENDHKRRLNYDDNEETIIHRVRIQSPAILWLLSKTLEETNSRYEWKGQNRTTFYRPFAWFIYVQEKMKDELRKLEDHWSSTPFHEDMQKETVEETIVRLQQSVADETAQEPVTVNRKPELTSDTKDEAQGIKHKSLARRTERTLLERALGENYHTLLELRCYTEFVEKRILPPTRRYQDPDKPEAQTIRYQDLWFLFPPGELVVASNSPVPSIGGAFTKTETQIGRCLRREKPDATRAYGWTQPYVNCQTTRKPDPAFDTFDVFVSAIDYNGEEFGPVTRYITIDSFDGLREVTTLPVYPLRFHKERDELRKSFGENGSKFKKAIDSRHMAYLGWSCLWAADRGSRRVGAPDDDTPRPQQVDSTDTIMRNSTYIESDVIVDVKEAIRVSSDTSIDIVGARYTPIPDLRVFQETTEIIRWSDKKRTEKLSVVQDRTQTGDAVCYLEATRFAETHPFAKSQKDPTFTSDDLLLLPDRIYAYALRERKFFKADVRYLRPLQPDTDAFKSLKIDPEHIRIVQATVASHFQHKEMEVHKHDGPRPHPWKRPWPCHSAARGSGGVGKTATAEAVALKFQRPLFVITCGDLGFTPQGVESSLSEIFRLAHLWNCILLLDEADVFLSQRENNSLKRNALVSVFLRVLEYYNGILFLTTNRVGTLDEAFKSRVHLSLYYPALDKAQTQDIIRMNLDRLRTIEEQRAKITGRMPLFIEEKDICNFSAQHFEKHRGNDGAGRWNGRQIRNAVQIAASLAWYDRKTSTEPGADKAQPVLDSRHFRTVEATMTLFEGYMAKTKGGDGAFIAEQRGERYDRFSSPAANNRQGTQPQAVVPGPSNPPGAQGGLHSSRDGHSNNCQPQRDQAMFMQQALFTQDRQVSRT</sequence>
<evidence type="ECO:0000313" key="3">
    <source>
        <dbReference type="EMBL" id="KAK8034124.1"/>
    </source>
</evidence>
<dbReference type="InterPro" id="IPR054289">
    <property type="entry name" value="DUF7025"/>
</dbReference>
<dbReference type="Pfam" id="PF23232">
    <property type="entry name" value="AAA_lid_13"/>
    <property type="match status" value="1"/>
</dbReference>
<dbReference type="SUPFAM" id="SSF52540">
    <property type="entry name" value="P-loop containing nucleoside triphosphate hydrolases"/>
    <property type="match status" value="1"/>
</dbReference>
<feature type="compositionally biased region" description="Polar residues" evidence="1">
    <location>
        <begin position="1"/>
        <end position="17"/>
    </location>
</feature>
<dbReference type="InterPro" id="IPR027417">
    <property type="entry name" value="P-loop_NTPase"/>
</dbReference>
<feature type="region of interest" description="Disordered" evidence="1">
    <location>
        <begin position="1"/>
        <end position="38"/>
    </location>
</feature>
<dbReference type="InterPro" id="IPR056599">
    <property type="entry name" value="AAA_lid_fung"/>
</dbReference>
<dbReference type="Proteomes" id="UP001444661">
    <property type="component" value="Unassembled WGS sequence"/>
</dbReference>
<feature type="region of interest" description="Disordered" evidence="1">
    <location>
        <begin position="73"/>
        <end position="96"/>
    </location>
</feature>
<dbReference type="PANTHER" id="PTHR46411:SF3">
    <property type="entry name" value="AAA+ ATPASE DOMAIN-CONTAINING PROTEIN"/>
    <property type="match status" value="1"/>
</dbReference>
<feature type="domain" description="AAA+ ATPase" evidence="2">
    <location>
        <begin position="706"/>
        <end position="832"/>
    </location>
</feature>
<reference evidence="3 4" key="1">
    <citation type="submission" date="2023-01" db="EMBL/GenBank/DDBJ databases">
        <title>Analysis of 21 Apiospora genomes using comparative genomics revels a genus with tremendous synthesis potential of carbohydrate active enzymes and secondary metabolites.</title>
        <authorList>
            <person name="Sorensen T."/>
        </authorList>
    </citation>
    <scope>NUCLEOTIDE SEQUENCE [LARGE SCALE GENOMIC DNA]</scope>
    <source>
        <strain evidence="3 4">CBS 33761</strain>
    </source>
</reference>
<dbReference type="InterPro" id="IPR003593">
    <property type="entry name" value="AAA+_ATPase"/>
</dbReference>
<proteinExistence type="predicted"/>
<keyword evidence="4" id="KW-1185">Reference proteome</keyword>
<dbReference type="PANTHER" id="PTHR46411">
    <property type="entry name" value="FAMILY ATPASE, PUTATIVE-RELATED"/>
    <property type="match status" value="1"/>
</dbReference>
<evidence type="ECO:0000313" key="4">
    <source>
        <dbReference type="Proteomes" id="UP001444661"/>
    </source>
</evidence>
<dbReference type="Pfam" id="PF00004">
    <property type="entry name" value="AAA"/>
    <property type="match status" value="1"/>
</dbReference>
<dbReference type="Gene3D" id="3.40.50.300">
    <property type="entry name" value="P-loop containing nucleotide triphosphate hydrolases"/>
    <property type="match status" value="1"/>
</dbReference>
<protein>
    <recommendedName>
        <fullName evidence="2">AAA+ ATPase domain-containing protein</fullName>
    </recommendedName>
</protein>
<evidence type="ECO:0000256" key="1">
    <source>
        <dbReference type="SAM" id="MobiDB-lite"/>
    </source>
</evidence>
<gene>
    <name evidence="3" type="ORF">PG993_009119</name>
</gene>
<organism evidence="3 4">
    <name type="scientific">Apiospora rasikravindrae</name>
    <dbReference type="NCBI Taxonomy" id="990691"/>
    <lineage>
        <taxon>Eukaryota</taxon>
        <taxon>Fungi</taxon>
        <taxon>Dikarya</taxon>
        <taxon>Ascomycota</taxon>
        <taxon>Pezizomycotina</taxon>
        <taxon>Sordariomycetes</taxon>
        <taxon>Xylariomycetidae</taxon>
        <taxon>Amphisphaeriales</taxon>
        <taxon>Apiosporaceae</taxon>
        <taxon>Apiospora</taxon>
    </lineage>
</organism>
<accession>A0ABR1SIG3</accession>
<feature type="compositionally biased region" description="Polar residues" evidence="1">
    <location>
        <begin position="969"/>
        <end position="980"/>
    </location>
</feature>
<dbReference type="InterPro" id="IPR003959">
    <property type="entry name" value="ATPase_AAA_core"/>
</dbReference>
<evidence type="ECO:0000259" key="2">
    <source>
        <dbReference type="SMART" id="SM00382"/>
    </source>
</evidence>
<comment type="caution">
    <text evidence="3">The sequence shown here is derived from an EMBL/GenBank/DDBJ whole genome shotgun (WGS) entry which is preliminary data.</text>
</comment>
<dbReference type="EMBL" id="JAQQWK010000009">
    <property type="protein sequence ID" value="KAK8034124.1"/>
    <property type="molecule type" value="Genomic_DNA"/>
</dbReference>